<keyword evidence="3" id="KW-1185">Reference proteome</keyword>
<reference evidence="2 3" key="1">
    <citation type="journal article" date="2016" name="Nat. Commun.">
        <title>Ectomycorrhizal ecology is imprinted in the genome of the dominant symbiotic fungus Cenococcum geophilum.</title>
        <authorList>
            <consortium name="DOE Joint Genome Institute"/>
            <person name="Peter M."/>
            <person name="Kohler A."/>
            <person name="Ohm R.A."/>
            <person name="Kuo A."/>
            <person name="Krutzmann J."/>
            <person name="Morin E."/>
            <person name="Arend M."/>
            <person name="Barry K.W."/>
            <person name="Binder M."/>
            <person name="Choi C."/>
            <person name="Clum A."/>
            <person name="Copeland A."/>
            <person name="Grisel N."/>
            <person name="Haridas S."/>
            <person name="Kipfer T."/>
            <person name="LaButti K."/>
            <person name="Lindquist E."/>
            <person name="Lipzen A."/>
            <person name="Maire R."/>
            <person name="Meier B."/>
            <person name="Mihaltcheva S."/>
            <person name="Molinier V."/>
            <person name="Murat C."/>
            <person name="Poggeler S."/>
            <person name="Quandt C.A."/>
            <person name="Sperisen C."/>
            <person name="Tritt A."/>
            <person name="Tisserant E."/>
            <person name="Crous P.W."/>
            <person name="Henrissat B."/>
            <person name="Nehls U."/>
            <person name="Egli S."/>
            <person name="Spatafora J.W."/>
            <person name="Grigoriev I.V."/>
            <person name="Martin F.M."/>
        </authorList>
    </citation>
    <scope>NUCLEOTIDE SEQUENCE [LARGE SCALE GENOMIC DNA]</scope>
    <source>
        <strain evidence="2 3">CBS 207.34</strain>
    </source>
</reference>
<proteinExistence type="predicted"/>
<dbReference type="AlphaFoldDB" id="A0A8E2FBW3"/>
<dbReference type="EMBL" id="KV748667">
    <property type="protein sequence ID" value="OCL13796.1"/>
    <property type="molecule type" value="Genomic_DNA"/>
</dbReference>
<organism evidence="2 3">
    <name type="scientific">Glonium stellatum</name>
    <dbReference type="NCBI Taxonomy" id="574774"/>
    <lineage>
        <taxon>Eukaryota</taxon>
        <taxon>Fungi</taxon>
        <taxon>Dikarya</taxon>
        <taxon>Ascomycota</taxon>
        <taxon>Pezizomycotina</taxon>
        <taxon>Dothideomycetes</taxon>
        <taxon>Pleosporomycetidae</taxon>
        <taxon>Gloniales</taxon>
        <taxon>Gloniaceae</taxon>
        <taxon>Glonium</taxon>
    </lineage>
</organism>
<evidence type="ECO:0000256" key="1">
    <source>
        <dbReference type="SAM" id="MobiDB-lite"/>
    </source>
</evidence>
<feature type="region of interest" description="Disordered" evidence="1">
    <location>
        <begin position="90"/>
        <end position="110"/>
    </location>
</feature>
<sequence length="110" mass="12375">MLQLSHHLLFMQCRPLLPFVVAKPPSLAWAAAYSHQRHLVLGLHREARPSTLLCCPGPDPPSNKSLLPTSQEEAKSITKCARRKLFYPGHHAPGLEEPPPLWSHLWSSMK</sequence>
<protein>
    <submittedName>
        <fullName evidence="2">Uncharacterized protein</fullName>
    </submittedName>
</protein>
<evidence type="ECO:0000313" key="2">
    <source>
        <dbReference type="EMBL" id="OCL13796.1"/>
    </source>
</evidence>
<gene>
    <name evidence="2" type="ORF">AOQ84DRAFT_85322</name>
</gene>
<evidence type="ECO:0000313" key="3">
    <source>
        <dbReference type="Proteomes" id="UP000250140"/>
    </source>
</evidence>
<dbReference type="Proteomes" id="UP000250140">
    <property type="component" value="Unassembled WGS sequence"/>
</dbReference>
<name>A0A8E2FBW3_9PEZI</name>
<accession>A0A8E2FBW3</accession>